<keyword evidence="8 13" id="KW-0067">ATP-binding</keyword>
<accession>A0A8H6ZIK7</accession>
<comment type="similarity">
    <text evidence="1">Belongs to the class-I DAHP synthase family.</text>
</comment>
<dbReference type="GO" id="GO:0004252">
    <property type="term" value="F:serine-type endopeptidase activity"/>
    <property type="evidence" value="ECO:0007669"/>
    <property type="project" value="UniProtKB-UniRule"/>
</dbReference>
<dbReference type="Proteomes" id="UP000623687">
    <property type="component" value="Unassembled WGS sequence"/>
</dbReference>
<keyword evidence="7 12" id="KW-0720">Serine protease</keyword>
<dbReference type="Pfam" id="PF05362">
    <property type="entry name" value="Lon_C"/>
    <property type="match status" value="1"/>
</dbReference>
<evidence type="ECO:0000256" key="5">
    <source>
        <dbReference type="ARBA" id="ARBA00022741"/>
    </source>
</evidence>
<keyword evidence="5 13" id="KW-0547">Nucleotide-binding</keyword>
<dbReference type="SMART" id="SM00382">
    <property type="entry name" value="AAA"/>
    <property type="match status" value="1"/>
</dbReference>
<dbReference type="InterPro" id="IPR008269">
    <property type="entry name" value="Lon_proteolytic"/>
</dbReference>
<dbReference type="InterPro" id="IPR006219">
    <property type="entry name" value="DAHP_synth_1"/>
</dbReference>
<feature type="domain" description="Lon proteolytic" evidence="16">
    <location>
        <begin position="728"/>
        <end position="918"/>
    </location>
</feature>
<dbReference type="CDD" id="cd19500">
    <property type="entry name" value="RecA-like_Lon"/>
    <property type="match status" value="1"/>
</dbReference>
<dbReference type="GeneID" id="59381170"/>
<evidence type="ECO:0000256" key="3">
    <source>
        <dbReference type="ARBA" id="ARBA00022670"/>
    </source>
</evidence>
<dbReference type="GO" id="GO:0009073">
    <property type="term" value="P:aromatic amino acid family biosynthetic process"/>
    <property type="evidence" value="ECO:0007669"/>
    <property type="project" value="UniProtKB-KW"/>
</dbReference>
<dbReference type="SUPFAM" id="SSF51569">
    <property type="entry name" value="Aldolase"/>
    <property type="match status" value="1"/>
</dbReference>
<keyword evidence="19" id="KW-1185">Reference proteome</keyword>
<dbReference type="InterPro" id="IPR014721">
    <property type="entry name" value="Ribsml_uS5_D2-typ_fold_subgr"/>
</dbReference>
<dbReference type="GO" id="GO:0005524">
    <property type="term" value="F:ATP binding"/>
    <property type="evidence" value="ECO:0007669"/>
    <property type="project" value="UniProtKB-KW"/>
</dbReference>
<evidence type="ECO:0000256" key="11">
    <source>
        <dbReference type="ARBA" id="ARBA00050665"/>
    </source>
</evidence>
<dbReference type="InterPro" id="IPR003959">
    <property type="entry name" value="ATPase_AAA_core"/>
</dbReference>
<dbReference type="SUPFAM" id="SSF88697">
    <property type="entry name" value="PUA domain-like"/>
    <property type="match status" value="1"/>
</dbReference>
<dbReference type="InterPro" id="IPR054594">
    <property type="entry name" value="Lon_lid"/>
</dbReference>
<feature type="region of interest" description="Disordered" evidence="15">
    <location>
        <begin position="397"/>
        <end position="449"/>
    </location>
</feature>
<evidence type="ECO:0000256" key="10">
    <source>
        <dbReference type="ARBA" id="ARBA00047508"/>
    </source>
</evidence>
<protein>
    <recommendedName>
        <fullName evidence="14">Lon protease homolog</fullName>
        <ecNumber evidence="14">3.4.21.-</ecNumber>
    </recommendedName>
</protein>
<dbReference type="InterPro" id="IPR027065">
    <property type="entry name" value="Lon_Prtase"/>
</dbReference>
<dbReference type="Gene3D" id="1.20.58.1480">
    <property type="match status" value="1"/>
</dbReference>
<gene>
    <name evidence="18" type="ORF">PC9H_011352</name>
</gene>
<dbReference type="PROSITE" id="PS51787">
    <property type="entry name" value="LON_N"/>
    <property type="match status" value="1"/>
</dbReference>
<comment type="caution">
    <text evidence="18">The sequence shown here is derived from an EMBL/GenBank/DDBJ whole genome shotgun (WGS) entry which is preliminary data.</text>
</comment>
<keyword evidence="6 12" id="KW-0378">Hydrolase</keyword>
<sequence length="1389" mass="152151">MSSSKLPVLPLVHPLVLLPASRISLPVPTKVGEALLSLIDNSDSLPIVAAVPTSSTNQLAEWATAARVLRLVKPPARNPRQPYLVSLHGLTRVQLKAPLPILDASSVLLAHDITYPPTENLPTREVVDKFKTAALRLLDRLARDSVQQARKDGYHKIAGMLEDITDARAAWMADVLAGTVGGEYEDRLAILSTPDATDRLQLATTIFIKLASISEVTKRISNAVDESLSKQQKEFFLRQQLAAIQRELQALQRSNGDKSPTSTPRSGASEGTTSELDDDEQHDADDMADLKRKIEAMAPGSEERKMGVREWRRLKRIPQGSVENGVIRNYLEWLTSVPWPNSTPSGDIPDTPSATSQKNFLSNARAQLDADHYGLEKIKRRLIEYLAVVRLREAAGKREEEHQHQRQEGAKLQAEVAKSESSSPEKSLVKSTLNADSGPRPMPPNERGKKAVRGPILLFVGPPGTGKTSLGLSIARALNRPFQRISLGGVRDEAEIRGHRRTYVASGPGLIVQALRRAGRADGVILLDEIDKVGQSNFHGDPGAALLEVLDPEQNHSFNDHYVNVPIDLSQILFICTANTLETISAPLLDRCEVIQLSGYTHDEKLHIARRYLLPKQLKANGLTNAEVEITEPALLRIATGYTREAGVRTLERAIGAVIRWKAVEWAEWAEDNDVSNGISSPSDTKATSQALIKADVKQGEYKRLVEENELEKILGIARWDGDERDREERRGVVYGLVVMGQGEGGILPVETIIVPGQGGLKLTGSLGDVIKESGELALSWVKKHAYDLCITNERSQDPLKLPEPIDIHLHLPAGATKKDGPSAGVAMTCAFVSLLTGACVPAHIAMTGEITLRGRVTPVGGIKEKVLGAHRAQITKVILPYANRKDVEHDVALEIRNEMEFVFVRTVREALDAAFGKGALPWRRDALLLEMRPFKTTHQRRSRIIAKMSLKNGTAASNDSAFRFPIPPEQSDDMGKPLVPDFSDDEKVKQYIHDRRVIGYDPLLAPSFLLHKLPTSPESLRTTALARYRASQIIQGQSSDLLVIVGPCSIHSPAQALHYARLLKTQLDAGRFPRLLILMRTYFEKPRTTIGWKGLINDPNIDGSFAINDGLQTARKLLHDITSMGIPVASELLDTISPQYISDLLSWGAIGARTTESQLHRELASGVSFPIGFKNGTDGSVSTAIDAMSSSSHPHAFMGVTTTGLASIVKTRGNDDVHIILRGGSSGPNFSSEHIQDAFEKIQKSGTRKFPSIMVDCSHGNSQKNHLNQPKVISSLCKTLTSPSSPEASPSLPHHVRHITGVMIESNIREGKQSIPSSYSATRDSLVNGTKIITSLEELETQKDDGEVKLKYGVSITDACVDWDMTMTMLDELNEAVERRHQLLSASA</sequence>
<dbReference type="GO" id="GO:0004176">
    <property type="term" value="F:ATP-dependent peptidase activity"/>
    <property type="evidence" value="ECO:0007669"/>
    <property type="project" value="UniProtKB-UniRule"/>
</dbReference>
<dbReference type="OrthoDB" id="2411602at2759"/>
<keyword evidence="2" id="KW-0028">Amino-acid biosynthesis</keyword>
<evidence type="ECO:0000259" key="17">
    <source>
        <dbReference type="PROSITE" id="PS51787"/>
    </source>
</evidence>
<dbReference type="Pfam" id="PF00004">
    <property type="entry name" value="AAA"/>
    <property type="match status" value="1"/>
</dbReference>
<dbReference type="InterPro" id="IPR008268">
    <property type="entry name" value="Peptidase_S16_AS"/>
</dbReference>
<evidence type="ECO:0000256" key="1">
    <source>
        <dbReference type="ARBA" id="ARBA00007985"/>
    </source>
</evidence>
<dbReference type="EMBL" id="JACETU010000009">
    <property type="protein sequence ID" value="KAF7420834.1"/>
    <property type="molecule type" value="Genomic_DNA"/>
</dbReference>
<keyword evidence="9" id="KW-0057">Aromatic amino acid biosynthesis</keyword>
<dbReference type="InterPro" id="IPR013785">
    <property type="entry name" value="Aldolase_TIM"/>
</dbReference>
<dbReference type="GO" id="GO:0003849">
    <property type="term" value="F:3-deoxy-7-phosphoheptulonate synthase activity"/>
    <property type="evidence" value="ECO:0007669"/>
    <property type="project" value="UniProtKB-EC"/>
</dbReference>
<dbReference type="SUPFAM" id="SSF52540">
    <property type="entry name" value="P-loop containing nucleoside triphosphate hydrolases"/>
    <property type="match status" value="1"/>
</dbReference>
<evidence type="ECO:0000313" key="18">
    <source>
        <dbReference type="EMBL" id="KAF7420834.1"/>
    </source>
</evidence>
<dbReference type="GO" id="GO:0016887">
    <property type="term" value="F:ATP hydrolysis activity"/>
    <property type="evidence" value="ECO:0007669"/>
    <property type="project" value="InterPro"/>
</dbReference>
<dbReference type="NCBIfam" id="NF009395">
    <property type="entry name" value="PRK12755.1"/>
    <property type="match status" value="1"/>
</dbReference>
<evidence type="ECO:0000256" key="4">
    <source>
        <dbReference type="ARBA" id="ARBA00022679"/>
    </source>
</evidence>
<dbReference type="SUPFAM" id="SSF54211">
    <property type="entry name" value="Ribosomal protein S5 domain 2-like"/>
    <property type="match status" value="1"/>
</dbReference>
<comment type="similarity">
    <text evidence="12 13">Belongs to the peptidase S16 family.</text>
</comment>
<dbReference type="RefSeq" id="XP_036626692.1">
    <property type="nucleotide sequence ID" value="XM_036780837.1"/>
</dbReference>
<dbReference type="Pfam" id="PF00793">
    <property type="entry name" value="DAHP_synth_1"/>
    <property type="match status" value="1"/>
</dbReference>
<dbReference type="SMART" id="SM00464">
    <property type="entry name" value="LON"/>
    <property type="match status" value="1"/>
</dbReference>
<dbReference type="Gene3D" id="3.40.50.300">
    <property type="entry name" value="P-loop containing nucleotide triphosphate hydrolases"/>
    <property type="match status" value="1"/>
</dbReference>
<evidence type="ECO:0000256" key="13">
    <source>
        <dbReference type="RuleBase" id="RU000591"/>
    </source>
</evidence>
<dbReference type="FunFam" id="3.40.50.300:FF:000021">
    <property type="entry name" value="Lon protease homolog"/>
    <property type="match status" value="1"/>
</dbReference>
<evidence type="ECO:0000256" key="2">
    <source>
        <dbReference type="ARBA" id="ARBA00022605"/>
    </source>
</evidence>
<evidence type="ECO:0000256" key="8">
    <source>
        <dbReference type="ARBA" id="ARBA00022840"/>
    </source>
</evidence>
<dbReference type="InterPro" id="IPR015947">
    <property type="entry name" value="PUA-like_sf"/>
</dbReference>
<feature type="region of interest" description="Disordered" evidence="15">
    <location>
        <begin position="251"/>
        <end position="283"/>
    </location>
</feature>
<feature type="compositionally biased region" description="Polar residues" evidence="15">
    <location>
        <begin position="419"/>
        <end position="435"/>
    </location>
</feature>
<name>A0A8H6ZIK7_PLEOS</name>
<feature type="active site" evidence="12">
    <location>
        <position position="866"/>
    </location>
</feature>
<dbReference type="InterPro" id="IPR027417">
    <property type="entry name" value="P-loop_NTPase"/>
</dbReference>
<dbReference type="EC" id="3.4.21.-" evidence="14"/>
<dbReference type="Gene3D" id="3.30.230.10">
    <property type="match status" value="1"/>
</dbReference>
<feature type="compositionally biased region" description="Basic and acidic residues" evidence="15">
    <location>
        <begin position="397"/>
        <end position="409"/>
    </location>
</feature>
<feature type="active site" evidence="12">
    <location>
        <position position="823"/>
    </location>
</feature>
<dbReference type="Pfam" id="PF02190">
    <property type="entry name" value="LON_substr_bdg"/>
    <property type="match status" value="1"/>
</dbReference>
<dbReference type="PRINTS" id="PR00830">
    <property type="entry name" value="ENDOLAPTASE"/>
</dbReference>
<comment type="catalytic activity">
    <reaction evidence="11">
        <text>Hydrolysis of proteins in presence of ATP.</text>
        <dbReference type="EC" id="3.4.21.53"/>
    </reaction>
</comment>
<dbReference type="InterPro" id="IPR003593">
    <property type="entry name" value="AAA+_ATPase"/>
</dbReference>
<dbReference type="InterPro" id="IPR006218">
    <property type="entry name" value="DAHP1/KDSA"/>
</dbReference>
<evidence type="ECO:0000256" key="15">
    <source>
        <dbReference type="SAM" id="MobiDB-lite"/>
    </source>
</evidence>
<evidence type="ECO:0000256" key="14">
    <source>
        <dbReference type="RuleBase" id="RU000592"/>
    </source>
</evidence>
<organism evidence="18 19">
    <name type="scientific">Pleurotus ostreatus</name>
    <name type="common">Oyster mushroom</name>
    <name type="synonym">White-rot fungus</name>
    <dbReference type="NCBI Taxonomy" id="5322"/>
    <lineage>
        <taxon>Eukaryota</taxon>
        <taxon>Fungi</taxon>
        <taxon>Dikarya</taxon>
        <taxon>Basidiomycota</taxon>
        <taxon>Agaricomycotina</taxon>
        <taxon>Agaricomycetes</taxon>
        <taxon>Agaricomycetidae</taxon>
        <taxon>Agaricales</taxon>
        <taxon>Pleurotineae</taxon>
        <taxon>Pleurotaceae</taxon>
        <taxon>Pleurotus</taxon>
    </lineage>
</organism>
<dbReference type="InterPro" id="IPR003111">
    <property type="entry name" value="Lon_prtase_N"/>
</dbReference>
<evidence type="ECO:0000313" key="19">
    <source>
        <dbReference type="Proteomes" id="UP000623687"/>
    </source>
</evidence>
<dbReference type="VEuPathDB" id="FungiDB:PC9H_011352"/>
<dbReference type="InterPro" id="IPR020568">
    <property type="entry name" value="Ribosomal_Su5_D2-typ_SF"/>
</dbReference>
<comment type="catalytic activity">
    <reaction evidence="10">
        <text>D-erythrose 4-phosphate + phosphoenolpyruvate + H2O = 7-phospho-2-dehydro-3-deoxy-D-arabino-heptonate + phosphate</text>
        <dbReference type="Rhea" id="RHEA:14717"/>
        <dbReference type="ChEBI" id="CHEBI:15377"/>
        <dbReference type="ChEBI" id="CHEBI:16897"/>
        <dbReference type="ChEBI" id="CHEBI:43474"/>
        <dbReference type="ChEBI" id="CHEBI:58394"/>
        <dbReference type="ChEBI" id="CHEBI:58702"/>
        <dbReference type="EC" id="2.5.1.54"/>
    </reaction>
</comment>
<keyword evidence="4" id="KW-0808">Transferase</keyword>
<dbReference type="PROSITE" id="PS51786">
    <property type="entry name" value="LON_PROTEOLYTIC"/>
    <property type="match status" value="1"/>
</dbReference>
<dbReference type="Pfam" id="PF22667">
    <property type="entry name" value="Lon_lid"/>
    <property type="match status" value="1"/>
</dbReference>
<dbReference type="PANTHER" id="PTHR10046">
    <property type="entry name" value="ATP DEPENDENT LON PROTEASE FAMILY MEMBER"/>
    <property type="match status" value="1"/>
</dbReference>
<keyword evidence="3 12" id="KW-0645">Protease</keyword>
<dbReference type="NCBIfam" id="TIGR00034">
    <property type="entry name" value="aroFGH"/>
    <property type="match status" value="1"/>
</dbReference>
<feature type="domain" description="Lon N-terminal" evidence="17">
    <location>
        <begin position="6"/>
        <end position="211"/>
    </location>
</feature>
<evidence type="ECO:0000256" key="6">
    <source>
        <dbReference type="ARBA" id="ARBA00022801"/>
    </source>
</evidence>
<dbReference type="PROSITE" id="PS01046">
    <property type="entry name" value="LON_SER"/>
    <property type="match status" value="1"/>
</dbReference>
<proteinExistence type="inferred from homology"/>
<evidence type="ECO:0000256" key="12">
    <source>
        <dbReference type="PROSITE-ProRule" id="PRU01122"/>
    </source>
</evidence>
<dbReference type="GO" id="GO:0006508">
    <property type="term" value="P:proteolysis"/>
    <property type="evidence" value="ECO:0007669"/>
    <property type="project" value="UniProtKB-KW"/>
</dbReference>
<feature type="compositionally biased region" description="Polar residues" evidence="15">
    <location>
        <begin position="251"/>
        <end position="274"/>
    </location>
</feature>
<evidence type="ECO:0000256" key="9">
    <source>
        <dbReference type="ARBA" id="ARBA00023141"/>
    </source>
</evidence>
<dbReference type="GO" id="GO:0030163">
    <property type="term" value="P:protein catabolic process"/>
    <property type="evidence" value="ECO:0007669"/>
    <property type="project" value="InterPro"/>
</dbReference>
<evidence type="ECO:0000256" key="7">
    <source>
        <dbReference type="ARBA" id="ARBA00022825"/>
    </source>
</evidence>
<dbReference type="Gene3D" id="1.10.8.60">
    <property type="match status" value="1"/>
</dbReference>
<dbReference type="GO" id="GO:0008652">
    <property type="term" value="P:amino acid biosynthetic process"/>
    <property type="evidence" value="ECO:0007669"/>
    <property type="project" value="UniProtKB-KW"/>
</dbReference>
<reference evidence="18" key="1">
    <citation type="submission" date="2019-07" db="EMBL/GenBank/DDBJ databases">
        <authorList>
            <person name="Palmer J.M."/>
        </authorList>
    </citation>
    <scope>NUCLEOTIDE SEQUENCE</scope>
    <source>
        <strain evidence="18">PC9</strain>
    </source>
</reference>
<evidence type="ECO:0000259" key="16">
    <source>
        <dbReference type="PROSITE" id="PS51786"/>
    </source>
</evidence>
<dbReference type="Gene3D" id="1.20.5.5270">
    <property type="match status" value="1"/>
</dbReference>
<dbReference type="Gene3D" id="3.20.20.70">
    <property type="entry name" value="Aldolase class I"/>
    <property type="match status" value="1"/>
</dbReference>